<gene>
    <name evidence="1" type="ORF">FEM03_03165</name>
</gene>
<keyword evidence="2" id="KW-1185">Reference proteome</keyword>
<evidence type="ECO:0008006" key="3">
    <source>
        <dbReference type="Google" id="ProtNLM"/>
    </source>
</evidence>
<dbReference type="AlphaFoldDB" id="A0A5R8KJE7"/>
<evidence type="ECO:0000313" key="2">
    <source>
        <dbReference type="Proteomes" id="UP000306196"/>
    </source>
</evidence>
<protein>
    <recommendedName>
        <fullName evidence="3">DUF697 domain-containing protein</fullName>
    </recommendedName>
</protein>
<name>A0A5R8KJE7_9BACT</name>
<comment type="caution">
    <text evidence="1">The sequence shown here is derived from an EMBL/GenBank/DDBJ whole genome shotgun (WGS) entry which is preliminary data.</text>
</comment>
<dbReference type="EMBL" id="VAUV01000002">
    <property type="protein sequence ID" value="TLD72371.1"/>
    <property type="molecule type" value="Genomic_DNA"/>
</dbReference>
<dbReference type="RefSeq" id="WP_138084727.1">
    <property type="nucleotide sequence ID" value="NZ_VAUV01000002.1"/>
</dbReference>
<evidence type="ECO:0000313" key="1">
    <source>
        <dbReference type="EMBL" id="TLD72371.1"/>
    </source>
</evidence>
<proteinExistence type="predicted"/>
<dbReference type="OrthoDB" id="9933676at2"/>
<dbReference type="Proteomes" id="UP000306196">
    <property type="component" value="Unassembled WGS sequence"/>
</dbReference>
<accession>A0A5R8KJE7</accession>
<sequence>MITEDTPKPAERLVRRLVDDAESVARRDPTKAVATAFGVGILLNILPTRFIVGTVAAVATTVIRPTLLTLGVIKAFEIYLDQTKTNQPNLPHD</sequence>
<reference evidence="1 2" key="1">
    <citation type="submission" date="2019-05" db="EMBL/GenBank/DDBJ databases">
        <title>Verrucobacter flavum gen. nov., sp. nov. a new member of the family Verrucomicrobiaceae.</title>
        <authorList>
            <person name="Szuroczki S."/>
            <person name="Abbaszade G."/>
            <person name="Szabo A."/>
            <person name="Felfoldi T."/>
            <person name="Schumann P."/>
            <person name="Boka K."/>
            <person name="Keki Z."/>
            <person name="Toumi M."/>
            <person name="Toth E."/>
        </authorList>
    </citation>
    <scope>NUCLEOTIDE SEQUENCE [LARGE SCALE GENOMIC DNA]</scope>
    <source>
        <strain evidence="1 2">MG-N-17</strain>
    </source>
</reference>
<organism evidence="1 2">
    <name type="scientific">Phragmitibacter flavus</name>
    <dbReference type="NCBI Taxonomy" id="2576071"/>
    <lineage>
        <taxon>Bacteria</taxon>
        <taxon>Pseudomonadati</taxon>
        <taxon>Verrucomicrobiota</taxon>
        <taxon>Verrucomicrobiia</taxon>
        <taxon>Verrucomicrobiales</taxon>
        <taxon>Verrucomicrobiaceae</taxon>
        <taxon>Phragmitibacter</taxon>
    </lineage>
</organism>